<dbReference type="PANTHER" id="PTHR43014:SF5">
    <property type="entry name" value="GLUTATHIONE REDUCTASE (NADPH)"/>
    <property type="match status" value="1"/>
</dbReference>
<dbReference type="Proteomes" id="UP000324497">
    <property type="component" value="Chromosome"/>
</dbReference>
<organism evidence="8 9">
    <name type="scientific">Liquorilactobacillus nagelii</name>
    <dbReference type="NCBI Taxonomy" id="82688"/>
    <lineage>
        <taxon>Bacteria</taxon>
        <taxon>Bacillati</taxon>
        <taxon>Bacillota</taxon>
        <taxon>Bacilli</taxon>
        <taxon>Lactobacillales</taxon>
        <taxon>Lactobacillaceae</taxon>
        <taxon>Liquorilactobacillus</taxon>
    </lineage>
</organism>
<sequence>MNKTYDFDVIYLGGGHGSFDGAGPLAASGKKVAVIESGLWGGTCPNRGCNAKITLDEPIPLLREVDRMSDILNGQLKINWPNLIAHKQAVIESLPKKIYQGLEAAGVKLIHGYGQLQDGHTVEVDDQKYTAEKIVIATGLRPNRLSVPGSELAHDSNDFMKLKELPARIAIIGSGYISLEFATIANAVGSEVTVFMHHDMALRAFYQPFVKQVLQDLEKRGVSFIKNAAVQSFATAANGVTVNYGNDQSKTVDWILDATGRIPNVEDLGLDVAGVQYTKRGITVDGYLRTNIDSIYAAGDVIDKIQPKLTPTATFESYYLYQLFSGQTSQPISYPAIPSTVYTSPRIAKVGLIPSNVEQNTEDWKLVHNKIADDWYRQIDQQSLGESILVFDQQHHLVGATEFSEQAEDAINTLLPAVVFHYNQDQMWQLAHIFPSISASAWHKIR</sequence>
<dbReference type="InterPro" id="IPR036188">
    <property type="entry name" value="FAD/NAD-bd_sf"/>
</dbReference>
<evidence type="ECO:0000256" key="5">
    <source>
        <dbReference type="PIRSR" id="PIRSR000350-4"/>
    </source>
</evidence>
<evidence type="ECO:0000313" key="9">
    <source>
        <dbReference type="Proteomes" id="UP000324497"/>
    </source>
</evidence>
<dbReference type="Pfam" id="PF07992">
    <property type="entry name" value="Pyr_redox_2"/>
    <property type="match status" value="1"/>
</dbReference>
<evidence type="ECO:0000259" key="6">
    <source>
        <dbReference type="Pfam" id="PF02852"/>
    </source>
</evidence>
<dbReference type="PIRSF" id="PIRSF000350">
    <property type="entry name" value="Mercury_reductase_MerA"/>
    <property type="match status" value="1"/>
</dbReference>
<keyword evidence="4" id="KW-0520">NAD</keyword>
<dbReference type="GO" id="GO:0016491">
    <property type="term" value="F:oxidoreductase activity"/>
    <property type="evidence" value="ECO:0007669"/>
    <property type="project" value="InterPro"/>
</dbReference>
<feature type="domain" description="Pyridine nucleotide-disulphide oxidoreductase dimerisation" evidence="6">
    <location>
        <begin position="337"/>
        <end position="439"/>
    </location>
</feature>
<keyword evidence="4" id="KW-0547">Nucleotide-binding</keyword>
<dbReference type="InterPro" id="IPR004099">
    <property type="entry name" value="Pyr_nucl-diS_OxRdtase_dimer"/>
</dbReference>
<comment type="cofactor">
    <cofactor evidence="4">
        <name>FAD</name>
        <dbReference type="ChEBI" id="CHEBI:57692"/>
    </cofactor>
    <text evidence="4">Binds 1 FAD per subunit.</text>
</comment>
<dbReference type="GO" id="GO:0000166">
    <property type="term" value="F:nucleotide binding"/>
    <property type="evidence" value="ECO:0007669"/>
    <property type="project" value="UniProtKB-KW"/>
</dbReference>
<dbReference type="Gene3D" id="3.30.390.30">
    <property type="match status" value="1"/>
</dbReference>
<dbReference type="KEGG" id="lng:BSQ50_05295"/>
<protein>
    <submittedName>
        <fullName evidence="8">Glutathione reductase</fullName>
    </submittedName>
</protein>
<feature type="disulfide bond" description="Redox-active" evidence="5">
    <location>
        <begin position="44"/>
        <end position="49"/>
    </location>
</feature>
<dbReference type="InterPro" id="IPR016156">
    <property type="entry name" value="FAD/NAD-linked_Rdtase_dimer_sf"/>
</dbReference>
<dbReference type="InterPro" id="IPR023753">
    <property type="entry name" value="FAD/NAD-binding_dom"/>
</dbReference>
<dbReference type="PANTHER" id="PTHR43014">
    <property type="entry name" value="MERCURIC REDUCTASE"/>
    <property type="match status" value="1"/>
</dbReference>
<keyword evidence="2" id="KW-0285">Flavoprotein</keyword>
<dbReference type="EMBL" id="CP018180">
    <property type="protein sequence ID" value="AUJ32025.1"/>
    <property type="molecule type" value="Genomic_DNA"/>
</dbReference>
<keyword evidence="3 4" id="KW-0274">FAD</keyword>
<feature type="binding site" evidence="4">
    <location>
        <begin position="173"/>
        <end position="180"/>
    </location>
    <ligand>
        <name>NAD(+)</name>
        <dbReference type="ChEBI" id="CHEBI:57540"/>
    </ligand>
</feature>
<feature type="domain" description="FAD/NAD(P)-binding" evidence="7">
    <location>
        <begin position="7"/>
        <end position="314"/>
    </location>
</feature>
<dbReference type="PRINTS" id="PR00411">
    <property type="entry name" value="PNDRDTASEI"/>
</dbReference>
<accession>A0A3S6R0N4</accession>
<proteinExistence type="inferred from homology"/>
<evidence type="ECO:0000256" key="1">
    <source>
        <dbReference type="ARBA" id="ARBA00007532"/>
    </source>
</evidence>
<dbReference type="PRINTS" id="PR00368">
    <property type="entry name" value="FADPNR"/>
</dbReference>
<feature type="binding site" evidence="4">
    <location>
        <position position="300"/>
    </location>
    <ligand>
        <name>FAD</name>
        <dbReference type="ChEBI" id="CHEBI:57692"/>
    </ligand>
</feature>
<keyword evidence="9" id="KW-1185">Reference proteome</keyword>
<evidence type="ECO:0000256" key="4">
    <source>
        <dbReference type="PIRSR" id="PIRSR000350-3"/>
    </source>
</evidence>
<evidence type="ECO:0000313" key="8">
    <source>
        <dbReference type="EMBL" id="AUJ32025.1"/>
    </source>
</evidence>
<evidence type="ECO:0000256" key="2">
    <source>
        <dbReference type="ARBA" id="ARBA00022630"/>
    </source>
</evidence>
<dbReference type="Gene3D" id="3.50.50.60">
    <property type="entry name" value="FAD/NAD(P)-binding domain"/>
    <property type="match status" value="2"/>
</dbReference>
<gene>
    <name evidence="8" type="ORF">BSQ50_05295</name>
</gene>
<dbReference type="SUPFAM" id="SSF55424">
    <property type="entry name" value="FAD/NAD-linked reductases, dimerisation (C-terminal) domain"/>
    <property type="match status" value="1"/>
</dbReference>
<reference evidence="8 9" key="1">
    <citation type="submission" date="2016-11" db="EMBL/GenBank/DDBJ databases">
        <title>Interaction between Lactobacillus species and yeast in water kefir.</title>
        <authorList>
            <person name="Behr J."/>
            <person name="Xu D."/>
            <person name="Vogel R.F."/>
        </authorList>
    </citation>
    <scope>NUCLEOTIDE SEQUENCE [LARGE SCALE GENOMIC DNA]</scope>
    <source>
        <strain evidence="8 9">TMW 1.1827</strain>
    </source>
</reference>
<dbReference type="Pfam" id="PF02852">
    <property type="entry name" value="Pyr_redox_dim"/>
    <property type="match status" value="1"/>
</dbReference>
<dbReference type="SUPFAM" id="SSF51905">
    <property type="entry name" value="FAD/NAD(P)-binding domain"/>
    <property type="match status" value="1"/>
</dbReference>
<dbReference type="AlphaFoldDB" id="A0A3S6R0N4"/>
<dbReference type="RefSeq" id="WP_148126643.1">
    <property type="nucleotide sequence ID" value="NZ_CP018180.1"/>
</dbReference>
<evidence type="ECO:0000256" key="3">
    <source>
        <dbReference type="ARBA" id="ARBA00022827"/>
    </source>
</evidence>
<comment type="similarity">
    <text evidence="1">Belongs to the class-I pyridine nucleotide-disulfide oxidoreductase family.</text>
</comment>
<dbReference type="InterPro" id="IPR001100">
    <property type="entry name" value="Pyr_nuc-diS_OxRdtase"/>
</dbReference>
<evidence type="ECO:0000259" key="7">
    <source>
        <dbReference type="Pfam" id="PF07992"/>
    </source>
</evidence>
<feature type="binding site" evidence="4">
    <location>
        <position position="114"/>
    </location>
    <ligand>
        <name>FAD</name>
        <dbReference type="ChEBI" id="CHEBI:57692"/>
    </ligand>
</feature>
<name>A0A3S6R0N4_9LACO</name>
<feature type="binding site" evidence="4">
    <location>
        <position position="260"/>
    </location>
    <ligand>
        <name>NAD(+)</name>
        <dbReference type="ChEBI" id="CHEBI:57540"/>
    </ligand>
</feature>